<dbReference type="PaxDb" id="4113-PGSC0003DMT400090569"/>
<dbReference type="Gramene" id="PGSC0003DMT400090569">
    <property type="protein sequence ID" value="PGSC0003DMT400090569"/>
    <property type="gene ID" value="PGSC0003DMG400040140"/>
</dbReference>
<keyword evidence="2" id="KW-1185">Reference proteome</keyword>
<name>M1DKP2_SOLTU</name>
<dbReference type="EnsemblPlants" id="PGSC0003DMT400090569">
    <property type="protein sequence ID" value="PGSC0003DMT400090569"/>
    <property type="gene ID" value="PGSC0003DMG400040140"/>
</dbReference>
<reference evidence="1" key="2">
    <citation type="submission" date="2015-06" db="UniProtKB">
        <authorList>
            <consortium name="EnsemblPlants"/>
        </authorList>
    </citation>
    <scope>IDENTIFICATION</scope>
    <source>
        <strain evidence="1">DM1-3 516 R44</strain>
    </source>
</reference>
<sequence>MWIRRELKFEAKYSVECPCRGGVSEENVDYMTPLFPALVDITRTKGPDTEFGPTLTTAEHHMRDELIMARMYGLEMLRHQNG</sequence>
<reference evidence="2" key="1">
    <citation type="journal article" date="2011" name="Nature">
        <title>Genome sequence and analysis of the tuber crop potato.</title>
        <authorList>
            <consortium name="The Potato Genome Sequencing Consortium"/>
        </authorList>
    </citation>
    <scope>NUCLEOTIDE SEQUENCE [LARGE SCALE GENOMIC DNA]</scope>
    <source>
        <strain evidence="2">cv. DM1-3 516 R44</strain>
    </source>
</reference>
<dbReference type="AlphaFoldDB" id="M1DKP2"/>
<accession>M1DKP2</accession>
<dbReference type="InParanoid" id="M1DKP2"/>
<evidence type="ECO:0000313" key="2">
    <source>
        <dbReference type="Proteomes" id="UP000011115"/>
    </source>
</evidence>
<dbReference type="Proteomes" id="UP000011115">
    <property type="component" value="Unassembled WGS sequence"/>
</dbReference>
<organism evidence="1 2">
    <name type="scientific">Solanum tuberosum</name>
    <name type="common">Potato</name>
    <dbReference type="NCBI Taxonomy" id="4113"/>
    <lineage>
        <taxon>Eukaryota</taxon>
        <taxon>Viridiplantae</taxon>
        <taxon>Streptophyta</taxon>
        <taxon>Embryophyta</taxon>
        <taxon>Tracheophyta</taxon>
        <taxon>Spermatophyta</taxon>
        <taxon>Magnoliopsida</taxon>
        <taxon>eudicotyledons</taxon>
        <taxon>Gunneridae</taxon>
        <taxon>Pentapetalae</taxon>
        <taxon>asterids</taxon>
        <taxon>lamiids</taxon>
        <taxon>Solanales</taxon>
        <taxon>Solanaceae</taxon>
        <taxon>Solanoideae</taxon>
        <taxon>Solaneae</taxon>
        <taxon>Solanum</taxon>
    </lineage>
</organism>
<evidence type="ECO:0000313" key="1">
    <source>
        <dbReference type="EnsemblPlants" id="PGSC0003DMT400090569"/>
    </source>
</evidence>
<dbReference type="HOGENOM" id="CLU_2562858_0_0_1"/>
<proteinExistence type="predicted"/>
<protein>
    <submittedName>
        <fullName evidence="1">Uncharacterized protein</fullName>
    </submittedName>
</protein>